<comment type="caution">
    <text evidence="1">The sequence shown here is derived from an EMBL/GenBank/DDBJ whole genome shotgun (WGS) entry which is preliminary data.</text>
</comment>
<dbReference type="EMBL" id="CM042041">
    <property type="protein sequence ID" value="KAI3712299.1"/>
    <property type="molecule type" value="Genomic_DNA"/>
</dbReference>
<name>A0ACB9ARM8_9ASTR</name>
<dbReference type="Proteomes" id="UP001056120">
    <property type="component" value="Linkage Group LG24"/>
</dbReference>
<organism evidence="1 2">
    <name type="scientific">Smallanthus sonchifolius</name>
    <dbReference type="NCBI Taxonomy" id="185202"/>
    <lineage>
        <taxon>Eukaryota</taxon>
        <taxon>Viridiplantae</taxon>
        <taxon>Streptophyta</taxon>
        <taxon>Embryophyta</taxon>
        <taxon>Tracheophyta</taxon>
        <taxon>Spermatophyta</taxon>
        <taxon>Magnoliopsida</taxon>
        <taxon>eudicotyledons</taxon>
        <taxon>Gunneridae</taxon>
        <taxon>Pentapetalae</taxon>
        <taxon>asterids</taxon>
        <taxon>campanulids</taxon>
        <taxon>Asterales</taxon>
        <taxon>Asteraceae</taxon>
        <taxon>Asteroideae</taxon>
        <taxon>Heliantheae alliance</taxon>
        <taxon>Millerieae</taxon>
        <taxon>Smallanthus</taxon>
    </lineage>
</organism>
<accession>A0ACB9ARM8</accession>
<protein>
    <submittedName>
        <fullName evidence="1">Uncharacterized protein</fullName>
    </submittedName>
</protein>
<evidence type="ECO:0000313" key="2">
    <source>
        <dbReference type="Proteomes" id="UP001056120"/>
    </source>
</evidence>
<reference evidence="2" key="1">
    <citation type="journal article" date="2022" name="Mol. Ecol. Resour.">
        <title>The genomes of chicory, endive, great burdock and yacon provide insights into Asteraceae palaeo-polyploidization history and plant inulin production.</title>
        <authorList>
            <person name="Fan W."/>
            <person name="Wang S."/>
            <person name="Wang H."/>
            <person name="Wang A."/>
            <person name="Jiang F."/>
            <person name="Liu H."/>
            <person name="Zhao H."/>
            <person name="Xu D."/>
            <person name="Zhang Y."/>
        </authorList>
    </citation>
    <scope>NUCLEOTIDE SEQUENCE [LARGE SCALE GENOMIC DNA]</scope>
    <source>
        <strain evidence="2">cv. Yunnan</strain>
    </source>
</reference>
<keyword evidence="2" id="KW-1185">Reference proteome</keyword>
<proteinExistence type="predicted"/>
<sequence>MNWSSPIDRDQIASDSMLETGLREVTRLHHYEESEEDVEEIEVETPPGGPERLTSPMVPGTRLVSNAIPPLAPRFSAHLPLGLHLGVSSVPQPTESVDTTHCLLSPTNL</sequence>
<reference evidence="1 2" key="2">
    <citation type="journal article" date="2022" name="Mol. Ecol. Resour.">
        <title>The genomes of chicory, endive, great burdock and yacon provide insights into Asteraceae paleo-polyploidization history and plant inulin production.</title>
        <authorList>
            <person name="Fan W."/>
            <person name="Wang S."/>
            <person name="Wang H."/>
            <person name="Wang A."/>
            <person name="Jiang F."/>
            <person name="Liu H."/>
            <person name="Zhao H."/>
            <person name="Xu D."/>
            <person name="Zhang Y."/>
        </authorList>
    </citation>
    <scope>NUCLEOTIDE SEQUENCE [LARGE SCALE GENOMIC DNA]</scope>
    <source>
        <strain evidence="2">cv. Yunnan</strain>
        <tissue evidence="1">Leaves</tissue>
    </source>
</reference>
<evidence type="ECO:0000313" key="1">
    <source>
        <dbReference type="EMBL" id="KAI3712299.1"/>
    </source>
</evidence>
<gene>
    <name evidence="1" type="ORF">L1987_70850</name>
</gene>